<dbReference type="InterPro" id="IPR013083">
    <property type="entry name" value="Znf_RING/FYVE/PHD"/>
</dbReference>
<keyword evidence="3" id="KW-0862">Zinc</keyword>
<comment type="caution">
    <text evidence="7">The sequence shown here is derived from an EMBL/GenBank/DDBJ whole genome shotgun (WGS) entry which is preliminary data.</text>
</comment>
<proteinExistence type="predicted"/>
<dbReference type="SMART" id="SM00249">
    <property type="entry name" value="PHD"/>
    <property type="match status" value="1"/>
</dbReference>
<evidence type="ECO:0000256" key="5">
    <source>
        <dbReference type="SAM" id="MobiDB-lite"/>
    </source>
</evidence>
<feature type="compositionally biased region" description="Basic residues" evidence="5">
    <location>
        <begin position="349"/>
        <end position="361"/>
    </location>
</feature>
<dbReference type="CDD" id="cd15489">
    <property type="entry name" value="PHD_SF"/>
    <property type="match status" value="1"/>
</dbReference>
<feature type="region of interest" description="Disordered" evidence="5">
    <location>
        <begin position="785"/>
        <end position="806"/>
    </location>
</feature>
<dbReference type="PROSITE" id="PS01359">
    <property type="entry name" value="ZF_PHD_1"/>
    <property type="match status" value="1"/>
</dbReference>
<evidence type="ECO:0000256" key="3">
    <source>
        <dbReference type="ARBA" id="ARBA00022833"/>
    </source>
</evidence>
<dbReference type="Proteomes" id="UP000636479">
    <property type="component" value="Unassembled WGS sequence"/>
</dbReference>
<evidence type="ECO:0000313" key="8">
    <source>
        <dbReference type="Proteomes" id="UP000636479"/>
    </source>
</evidence>
<dbReference type="PROSITE" id="PS50016">
    <property type="entry name" value="ZF_PHD_2"/>
    <property type="match status" value="1"/>
</dbReference>
<evidence type="ECO:0000256" key="1">
    <source>
        <dbReference type="ARBA" id="ARBA00022723"/>
    </source>
</evidence>
<evidence type="ECO:0000256" key="4">
    <source>
        <dbReference type="PROSITE-ProRule" id="PRU00146"/>
    </source>
</evidence>
<dbReference type="InterPro" id="IPR019786">
    <property type="entry name" value="Zinc_finger_PHD-type_CS"/>
</dbReference>
<dbReference type="InterPro" id="IPR019787">
    <property type="entry name" value="Znf_PHD-finger"/>
</dbReference>
<reference evidence="7" key="1">
    <citation type="submission" date="2020-05" db="EMBL/GenBank/DDBJ databases">
        <title>Mycena genomes resolve the evolution of fungal bioluminescence.</title>
        <authorList>
            <person name="Tsai I.J."/>
        </authorList>
    </citation>
    <scope>NUCLEOTIDE SEQUENCE</scope>
    <source>
        <strain evidence="7">171206Taipei</strain>
    </source>
</reference>
<name>A0A8H6WHQ4_9AGAR</name>
<dbReference type="EMBL" id="JACAZF010000001">
    <property type="protein sequence ID" value="KAF7315333.1"/>
    <property type="molecule type" value="Genomic_DNA"/>
</dbReference>
<keyword evidence="2 4" id="KW-0863">Zinc-finger</keyword>
<dbReference type="InterPro" id="IPR011011">
    <property type="entry name" value="Znf_FYVE_PHD"/>
</dbReference>
<dbReference type="InterPro" id="IPR001965">
    <property type="entry name" value="Znf_PHD"/>
</dbReference>
<dbReference type="GeneID" id="59339962"/>
<accession>A0A8H6WHQ4</accession>
<dbReference type="SUPFAM" id="SSF57903">
    <property type="entry name" value="FYVE/PHD zinc finger"/>
    <property type="match status" value="1"/>
</dbReference>
<dbReference type="OrthoDB" id="2624269at2759"/>
<evidence type="ECO:0000259" key="6">
    <source>
        <dbReference type="PROSITE" id="PS50016"/>
    </source>
</evidence>
<feature type="compositionally biased region" description="Pro residues" evidence="5">
    <location>
        <begin position="1392"/>
        <end position="1408"/>
    </location>
</feature>
<evidence type="ECO:0000313" key="7">
    <source>
        <dbReference type="EMBL" id="KAF7315333.1"/>
    </source>
</evidence>
<organism evidence="7 8">
    <name type="scientific">Mycena indigotica</name>
    <dbReference type="NCBI Taxonomy" id="2126181"/>
    <lineage>
        <taxon>Eukaryota</taxon>
        <taxon>Fungi</taxon>
        <taxon>Dikarya</taxon>
        <taxon>Basidiomycota</taxon>
        <taxon>Agaricomycotina</taxon>
        <taxon>Agaricomycetes</taxon>
        <taxon>Agaricomycetidae</taxon>
        <taxon>Agaricales</taxon>
        <taxon>Marasmiineae</taxon>
        <taxon>Mycenaceae</taxon>
        <taxon>Mycena</taxon>
    </lineage>
</organism>
<dbReference type="RefSeq" id="XP_037225356.1">
    <property type="nucleotide sequence ID" value="XM_037357446.1"/>
</dbReference>
<feature type="region of interest" description="Disordered" evidence="5">
    <location>
        <begin position="1246"/>
        <end position="1281"/>
    </location>
</feature>
<gene>
    <name evidence="7" type="ORF">MIND_00047900</name>
</gene>
<feature type="domain" description="PHD-type" evidence="6">
    <location>
        <begin position="885"/>
        <end position="944"/>
    </location>
</feature>
<protein>
    <recommendedName>
        <fullName evidence="6">PHD-type domain-containing protein</fullName>
    </recommendedName>
</protein>
<dbReference type="Gene3D" id="3.30.40.10">
    <property type="entry name" value="Zinc/RING finger domain, C3HC4 (zinc finger)"/>
    <property type="match status" value="1"/>
</dbReference>
<keyword evidence="1" id="KW-0479">Metal-binding</keyword>
<feature type="region of interest" description="Disordered" evidence="5">
    <location>
        <begin position="1392"/>
        <end position="1411"/>
    </location>
</feature>
<keyword evidence="8" id="KW-1185">Reference proteome</keyword>
<dbReference type="GO" id="GO:0008270">
    <property type="term" value="F:zinc ion binding"/>
    <property type="evidence" value="ECO:0007669"/>
    <property type="project" value="UniProtKB-KW"/>
</dbReference>
<feature type="region of interest" description="Disordered" evidence="5">
    <location>
        <begin position="349"/>
        <end position="391"/>
    </location>
</feature>
<sequence length="1439" mass="163189">MVLDHQLPKFSSVLNNLDRLKYERRKTLVAANRMKDQRFEEFLDGLRAKYPDWTIEVHWNQRIHMIMFQSEWQRKMSIKDQIKHEALNGIVSDACHDYWSNGKDLLFISSTYEPKFMKCWVPILMTYSNGATAEHYRIHFLKLMRGILRSAIQSNRPFTDSMVANVVDHCEAQSKGFKEAFMDLRTLHAADGRTPAQLLQAATSLLKGWVVAPDRKSEFKKLTYSLLKADTMDSLNITVAELKRDFPHAKAWVEWWMRPAHAVMLFECARSMHPELWKSLPETTNAEEAMHHRIYRMVGRHLSLNKGIPGLIAIVKTFERQYKAGLAGYRLRYGKERIWVSKKLRFGRSKGPLKPRGQKAPKKSDANPPNKCAARVCEKPPPLPSSAPKSIPSRELYQRGAMWSSNSCWLDTSLQLLSTALSYHATHMTVLFADLPQDSVLGRLHKLLQFYVSENTTAIEFDANDCRNITRERNNFRTELINQKLAVGVGKRDALFGWLNEALMRLHSETLRGRKTHKSADYEALSYYCAYASVFRHCLGSDLWPEEHFEITHPRWRHNFVVNSGYHAALKGDIQLWFECQINTNYTESVACWRQRDSDRFCDSSTAFLHDYILSLPMVLIIEFNHEAGKSWKIPPELFPLEAKKFKAPMVGVRYDIIGLAFSDGDHFICRYRTPNGLIFDYDGMKLSGHAVHRPKAKTISGWLTGDTQSLKETPEGYYLVGLVYVLVGAEQAQRTFENERRRQAPHGITFNTAESPHPRFPWAANHPTWSLVDEDLREQWTTTAHRRDTAEYQQGVSRRSGGREHNQKVLKISLNLPTPMIWRQTSLFEQRASHSRELSDLTPSNSSHDESVTKLLLDTLDTPPAAEGLDPNVSTETGPETPCPLNCYGCGTMTDGDSEPAVQCEDCGFWTHEACLSQYLGFDAYTDWGDPDVSFKCRKCAPRPEKLFYPREVVMLPDPRIPVLEWNSETTTWYPARVMLANASRRKFSFHWLQCIQWPLDMDSSPLPAYYSEAQCTLMMNARARLEPRQLCVIRIPQFYPQSSAAPHLQVVFSAAITPITAILATYDTSEHPVILSYRDWNGTVARWLRHANLVADGYDNLDPLLEEPLNALEQALSEDQPDLEVGEVLVRVHSIGNALLRTLVVQYELNEPYNLNGDTFLDIQQPAYGLPPVLFEPPDYAEAAMAMLRSLTPHELSHKSLRTHFVGPNGYQPRIYTRRLQSDSYPAPPIPLTVNITREVPVSAEQNIEQSPEVAAERPDSELHASSLKRVRTPSPVSEDLEAPEELYGWAAYLALGGSVVEHSRPEAAVDEILEAAVDDTRAAACHAWAAVPEGRRHWGGSQAAWAAIYPIPEQRTLRILARREAAKLQAQYGRYAPFNGPPPPPGIMYPAPYPTPGGPSPPPVEEAPVPLAAVTSPSSIPIPTSPISEPINALEK</sequence>
<evidence type="ECO:0000256" key="2">
    <source>
        <dbReference type="ARBA" id="ARBA00022771"/>
    </source>
</evidence>